<dbReference type="SMART" id="SM00987">
    <property type="entry name" value="UreE_C"/>
    <property type="match status" value="1"/>
</dbReference>
<dbReference type="GO" id="GO:0004844">
    <property type="term" value="F:uracil DNA N-glycosylase activity"/>
    <property type="evidence" value="ECO:0007669"/>
    <property type="project" value="UniProtKB-EC"/>
</dbReference>
<evidence type="ECO:0000256" key="4">
    <source>
        <dbReference type="ARBA" id="ARBA00019403"/>
    </source>
</evidence>
<evidence type="ECO:0000313" key="13">
    <source>
        <dbReference type="EMBL" id="HHI96572.1"/>
    </source>
</evidence>
<evidence type="ECO:0000256" key="2">
    <source>
        <dbReference type="ARBA" id="ARBA00006521"/>
    </source>
</evidence>
<comment type="similarity">
    <text evidence="2">Belongs to the uracil-DNA glycosylase (UDG) superfamily. Type 4 (UDGa) family.</text>
</comment>
<dbReference type="AlphaFoldDB" id="A0A7V5U1W8"/>
<protein>
    <recommendedName>
        <fullName evidence="4">Type-4 uracil-DNA glycosylase</fullName>
        <ecNumber evidence="3">3.2.2.27</ecNumber>
    </recommendedName>
</protein>
<organism evidence="13">
    <name type="scientific">Thermodesulfatator atlanticus</name>
    <dbReference type="NCBI Taxonomy" id="501497"/>
    <lineage>
        <taxon>Bacteria</taxon>
        <taxon>Pseudomonadati</taxon>
        <taxon>Thermodesulfobacteriota</taxon>
        <taxon>Thermodesulfobacteria</taxon>
        <taxon>Thermodesulfobacteriales</taxon>
        <taxon>Thermodesulfatatoraceae</taxon>
        <taxon>Thermodesulfatator</taxon>
    </lineage>
</organism>
<evidence type="ECO:0000256" key="8">
    <source>
        <dbReference type="ARBA" id="ARBA00022801"/>
    </source>
</evidence>
<feature type="domain" description="Uracil-DNA glycosylase-like" evidence="12">
    <location>
        <begin position="68"/>
        <end position="214"/>
    </location>
</feature>
<dbReference type="Proteomes" id="UP000886101">
    <property type="component" value="Unassembled WGS sequence"/>
</dbReference>
<keyword evidence="7" id="KW-0227">DNA damage</keyword>
<dbReference type="SUPFAM" id="SSF52141">
    <property type="entry name" value="Uracil-DNA glycosylase-like"/>
    <property type="match status" value="1"/>
</dbReference>
<keyword evidence="11" id="KW-0234">DNA repair</keyword>
<dbReference type="GO" id="GO:0051539">
    <property type="term" value="F:4 iron, 4 sulfur cluster binding"/>
    <property type="evidence" value="ECO:0007669"/>
    <property type="project" value="UniProtKB-KW"/>
</dbReference>
<gene>
    <name evidence="13" type="ORF">ENJ96_01835</name>
</gene>
<dbReference type="Gene3D" id="3.40.470.10">
    <property type="entry name" value="Uracil-DNA glycosylase-like domain"/>
    <property type="match status" value="1"/>
</dbReference>
<comment type="catalytic activity">
    <reaction evidence="1">
        <text>Hydrolyzes single-stranded DNA or mismatched double-stranded DNA and polynucleotides, releasing free uracil.</text>
        <dbReference type="EC" id="3.2.2.27"/>
    </reaction>
</comment>
<keyword evidence="5" id="KW-0004">4Fe-4S</keyword>
<dbReference type="Pfam" id="PF03167">
    <property type="entry name" value="UDG"/>
    <property type="match status" value="1"/>
</dbReference>
<dbReference type="PANTHER" id="PTHR33693">
    <property type="entry name" value="TYPE-5 URACIL-DNA GLYCOSYLASE"/>
    <property type="match status" value="1"/>
</dbReference>
<evidence type="ECO:0000256" key="9">
    <source>
        <dbReference type="ARBA" id="ARBA00023004"/>
    </source>
</evidence>
<evidence type="ECO:0000256" key="6">
    <source>
        <dbReference type="ARBA" id="ARBA00022723"/>
    </source>
</evidence>
<dbReference type="GO" id="GO:0046872">
    <property type="term" value="F:metal ion binding"/>
    <property type="evidence" value="ECO:0007669"/>
    <property type="project" value="UniProtKB-KW"/>
</dbReference>
<reference evidence="13" key="1">
    <citation type="journal article" date="2020" name="mSystems">
        <title>Genome- and Community-Level Interaction Insights into Carbon Utilization and Element Cycling Functions of Hydrothermarchaeota in Hydrothermal Sediment.</title>
        <authorList>
            <person name="Zhou Z."/>
            <person name="Liu Y."/>
            <person name="Xu W."/>
            <person name="Pan J."/>
            <person name="Luo Z.H."/>
            <person name="Li M."/>
        </authorList>
    </citation>
    <scope>NUCLEOTIDE SEQUENCE [LARGE SCALE GENOMIC DNA]</scope>
    <source>
        <strain evidence="13">HyVt-533</strain>
    </source>
</reference>
<evidence type="ECO:0000259" key="12">
    <source>
        <dbReference type="SMART" id="SM00986"/>
    </source>
</evidence>
<dbReference type="InterPro" id="IPR005273">
    <property type="entry name" value="Ura-DNA_glyco_family4"/>
</dbReference>
<evidence type="ECO:0000256" key="1">
    <source>
        <dbReference type="ARBA" id="ARBA00001400"/>
    </source>
</evidence>
<name>A0A7V5U1W8_9BACT</name>
<dbReference type="EMBL" id="DROK01000054">
    <property type="protein sequence ID" value="HHI96572.1"/>
    <property type="molecule type" value="Genomic_DNA"/>
</dbReference>
<evidence type="ECO:0000256" key="10">
    <source>
        <dbReference type="ARBA" id="ARBA00023014"/>
    </source>
</evidence>
<dbReference type="PANTHER" id="PTHR33693:SF1">
    <property type="entry name" value="TYPE-4 URACIL-DNA GLYCOSYLASE"/>
    <property type="match status" value="1"/>
</dbReference>
<dbReference type="NCBIfam" id="TIGR00758">
    <property type="entry name" value="UDG_fam4"/>
    <property type="match status" value="1"/>
</dbReference>
<evidence type="ECO:0000256" key="11">
    <source>
        <dbReference type="ARBA" id="ARBA00023204"/>
    </source>
</evidence>
<dbReference type="InterPro" id="IPR005122">
    <property type="entry name" value="Uracil-DNA_glycosylase-like"/>
</dbReference>
<dbReference type="GO" id="GO:0006281">
    <property type="term" value="P:DNA repair"/>
    <property type="evidence" value="ECO:0007669"/>
    <property type="project" value="UniProtKB-KW"/>
</dbReference>
<dbReference type="CDD" id="cd10030">
    <property type="entry name" value="UDG-F4_TTUDGA_SPO1dp_like"/>
    <property type="match status" value="1"/>
</dbReference>
<keyword evidence="9" id="KW-0408">Iron</keyword>
<evidence type="ECO:0000256" key="3">
    <source>
        <dbReference type="ARBA" id="ARBA00012030"/>
    </source>
</evidence>
<dbReference type="InterPro" id="IPR051536">
    <property type="entry name" value="UDG_Type-4/5"/>
</dbReference>
<evidence type="ECO:0000256" key="5">
    <source>
        <dbReference type="ARBA" id="ARBA00022485"/>
    </source>
</evidence>
<dbReference type="EC" id="3.2.2.27" evidence="3"/>
<proteinExistence type="inferred from homology"/>
<keyword evidence="8" id="KW-0378">Hydrolase</keyword>
<sequence>MNDFWEGLKNYLLYLERLGVKTLPAKKAFKRFLELDLSPAPKDLAEIAAEIKGCTRCPLHRTRTNIVLGEGPSHTKLMLIGEAPGREEDLEGRPFVGRAGKLLDQMLKAINIRRADVYITNVVKCRPPGNRNPEPEEIEACLPYLRKQIKVISPKIICTLGLIAAQTVLGTTEPLSRLRGRVHQLDHLKVVVTYHPAFLLRFPANKRLAFEDLKLLKKIYDEVK</sequence>
<evidence type="ECO:0000256" key="7">
    <source>
        <dbReference type="ARBA" id="ARBA00022763"/>
    </source>
</evidence>
<keyword evidence="6" id="KW-0479">Metal-binding</keyword>
<keyword evidence="10" id="KW-0411">Iron-sulfur</keyword>
<accession>A0A7V5U1W8</accession>
<dbReference type="InterPro" id="IPR036895">
    <property type="entry name" value="Uracil-DNA_glycosylase-like_sf"/>
</dbReference>
<dbReference type="SMART" id="SM00986">
    <property type="entry name" value="UDG"/>
    <property type="match status" value="1"/>
</dbReference>
<comment type="caution">
    <text evidence="13">The sequence shown here is derived from an EMBL/GenBank/DDBJ whole genome shotgun (WGS) entry which is preliminary data.</text>
</comment>